<dbReference type="Proteomes" id="UP000559808">
    <property type="component" value="Unassembled WGS sequence"/>
</dbReference>
<dbReference type="GO" id="GO:0008714">
    <property type="term" value="F:AMP nucleosidase activity"/>
    <property type="evidence" value="ECO:0007669"/>
    <property type="project" value="UniProtKB-EC"/>
</dbReference>
<dbReference type="NCBIfam" id="TIGR00730">
    <property type="entry name" value="Rossman fold protein, TIGR00730 family"/>
    <property type="match status" value="1"/>
</dbReference>
<proteinExistence type="inferred from homology"/>
<dbReference type="GO" id="GO:0009691">
    <property type="term" value="P:cytokinin biosynthetic process"/>
    <property type="evidence" value="ECO:0007669"/>
    <property type="project" value="UniProtKB-UniRule"/>
</dbReference>
<comment type="caution">
    <text evidence="3">The sequence shown here is derived from an EMBL/GenBank/DDBJ whole genome shotgun (WGS) entry which is preliminary data.</text>
</comment>
<evidence type="ECO:0000313" key="3">
    <source>
        <dbReference type="EMBL" id="EAI3914432.1"/>
    </source>
</evidence>
<reference evidence="3 4" key="1">
    <citation type="submission" date="2018-05" db="EMBL/GenBank/DDBJ databases">
        <authorList>
            <consortium name="PulseNet: The National Subtyping Network for Foodborne Disease Surveillance"/>
            <person name="Tarr C.L."/>
            <person name="Trees E."/>
            <person name="Katz L.S."/>
            <person name="Carleton-Romer H.A."/>
            <person name="Stroika S."/>
            <person name="Kucerova Z."/>
            <person name="Roache K.F."/>
            <person name="Sabol A.L."/>
            <person name="Besser J."/>
            <person name="Gerner-Smidt P."/>
        </authorList>
    </citation>
    <scope>NUCLEOTIDE SEQUENCE [LARGE SCALE GENOMIC DNA]</scope>
    <source>
        <strain evidence="3 4">D6489</strain>
    </source>
</reference>
<comment type="catalytic activity">
    <reaction evidence="1">
        <text>AMP + H2O = D-ribose 5-phosphate + adenine</text>
        <dbReference type="Rhea" id="RHEA:20129"/>
        <dbReference type="ChEBI" id="CHEBI:15377"/>
        <dbReference type="ChEBI" id="CHEBI:16708"/>
        <dbReference type="ChEBI" id="CHEBI:78346"/>
        <dbReference type="ChEBI" id="CHEBI:456215"/>
        <dbReference type="EC" id="3.2.2.4"/>
    </reaction>
</comment>
<dbReference type="InterPro" id="IPR052341">
    <property type="entry name" value="LOG_family_nucleotidases"/>
</dbReference>
<keyword evidence="2" id="KW-0203">Cytokinin biosynthesis</keyword>
<dbReference type="PANTHER" id="PTHR43393">
    <property type="entry name" value="CYTOKININ RIBOSIDE 5'-MONOPHOSPHATE PHOSPHORIBOHYDROLASE"/>
    <property type="match status" value="1"/>
</dbReference>
<protein>
    <recommendedName>
        <fullName evidence="2">Cytokinin riboside 5'-monophosphate phosphoribohydrolase</fullName>
        <ecNumber evidence="2">3.2.2.n1</ecNumber>
    </recommendedName>
</protein>
<dbReference type="PANTHER" id="PTHR43393:SF2">
    <property type="entry name" value="CYTOKININ RIBOSIDE 5'-MONOPHOSPHATE PHOSPHORIBOHYDROLASE"/>
    <property type="match status" value="1"/>
</dbReference>
<dbReference type="Pfam" id="PF03641">
    <property type="entry name" value="Lysine_decarbox"/>
    <property type="match status" value="1"/>
</dbReference>
<dbReference type="InterPro" id="IPR031100">
    <property type="entry name" value="LOG_fam"/>
</dbReference>
<evidence type="ECO:0000256" key="1">
    <source>
        <dbReference type="ARBA" id="ARBA00000274"/>
    </source>
</evidence>
<dbReference type="Gene3D" id="3.40.50.450">
    <property type="match status" value="1"/>
</dbReference>
<sequence>MNEKIIQDLEKFANMPNLKNAITFFGSARLKEDNEYCILASKLAQKLADEGYSIISGGGGGIMQAANYGAMQSQASHLKSFGFNIHLPFEQKANDFLEYNITFKSLAIRKMALIQKSLAFVIFPGGFGTLDEFFEILTLKQLSFKKDVPIILVGQKFWQPLDEFIKTSLLELGTISKNDELKYSISDDLDEIIRMIKEKDENSCCNEWGCR</sequence>
<dbReference type="GO" id="GO:0005829">
    <property type="term" value="C:cytosol"/>
    <property type="evidence" value="ECO:0007669"/>
    <property type="project" value="TreeGrafter"/>
</dbReference>
<evidence type="ECO:0000256" key="2">
    <source>
        <dbReference type="RuleBase" id="RU363015"/>
    </source>
</evidence>
<evidence type="ECO:0000313" key="4">
    <source>
        <dbReference type="Proteomes" id="UP000559808"/>
    </source>
</evidence>
<name>A0A5L8KWE7_CAMLA</name>
<dbReference type="AlphaFoldDB" id="A0A5L8KWE7"/>
<accession>A0A5L8KWE7</accession>
<dbReference type="InterPro" id="IPR005269">
    <property type="entry name" value="LOG"/>
</dbReference>
<dbReference type="SUPFAM" id="SSF102405">
    <property type="entry name" value="MCP/YpsA-like"/>
    <property type="match status" value="1"/>
</dbReference>
<keyword evidence="2" id="KW-0378">Hydrolase</keyword>
<dbReference type="EC" id="3.2.2.n1" evidence="2"/>
<gene>
    <name evidence="3" type="ORF">YZ34_05300</name>
</gene>
<organism evidence="3 4">
    <name type="scientific">Campylobacter lari</name>
    <dbReference type="NCBI Taxonomy" id="201"/>
    <lineage>
        <taxon>Bacteria</taxon>
        <taxon>Pseudomonadati</taxon>
        <taxon>Campylobacterota</taxon>
        <taxon>Epsilonproteobacteria</taxon>
        <taxon>Campylobacterales</taxon>
        <taxon>Campylobacteraceae</taxon>
        <taxon>Campylobacter</taxon>
    </lineage>
</organism>
<dbReference type="EMBL" id="AABOWU010000009">
    <property type="protein sequence ID" value="EAI3914432.1"/>
    <property type="molecule type" value="Genomic_DNA"/>
</dbReference>
<comment type="similarity">
    <text evidence="2">Belongs to the LOG family.</text>
</comment>